<dbReference type="Pfam" id="PF06445">
    <property type="entry name" value="GyrI-like"/>
    <property type="match status" value="2"/>
</dbReference>
<comment type="caution">
    <text evidence="5">The sequence shown here is derived from an EMBL/GenBank/DDBJ whole genome shotgun (WGS) entry which is preliminary data.</text>
</comment>
<evidence type="ECO:0000259" key="4">
    <source>
        <dbReference type="PROSITE" id="PS01124"/>
    </source>
</evidence>
<dbReference type="InterPro" id="IPR011256">
    <property type="entry name" value="Reg_factor_effector_dom_sf"/>
</dbReference>
<dbReference type="InterPro" id="IPR018062">
    <property type="entry name" value="HTH_AraC-typ_CS"/>
</dbReference>
<dbReference type="GO" id="GO:0043565">
    <property type="term" value="F:sequence-specific DNA binding"/>
    <property type="evidence" value="ECO:0007669"/>
    <property type="project" value="InterPro"/>
</dbReference>
<proteinExistence type="predicted"/>
<feature type="domain" description="HTH araC/xylS-type" evidence="4">
    <location>
        <begin position="22"/>
        <end position="120"/>
    </location>
</feature>
<keyword evidence="2" id="KW-0238">DNA-binding</keyword>
<evidence type="ECO:0000256" key="1">
    <source>
        <dbReference type="ARBA" id="ARBA00023015"/>
    </source>
</evidence>
<keyword evidence="3" id="KW-0804">Transcription</keyword>
<dbReference type="Pfam" id="PF12833">
    <property type="entry name" value="HTH_18"/>
    <property type="match status" value="1"/>
</dbReference>
<reference evidence="5" key="1">
    <citation type="submission" date="2019-09" db="EMBL/GenBank/DDBJ databases">
        <title>Characterisation of the sponge microbiome using genome-centric metagenomics.</title>
        <authorList>
            <person name="Engelberts J.P."/>
            <person name="Robbins S.J."/>
            <person name="De Goeij J.M."/>
            <person name="Aranda M."/>
            <person name="Bell S.C."/>
            <person name="Webster N.S."/>
        </authorList>
    </citation>
    <scope>NUCLEOTIDE SEQUENCE</scope>
    <source>
        <strain evidence="5">SB0664_bin_27</strain>
    </source>
</reference>
<dbReference type="InterPro" id="IPR018060">
    <property type="entry name" value="HTH_AraC"/>
</dbReference>
<protein>
    <submittedName>
        <fullName evidence="5">Helix-turn-helix domain-containing protein</fullName>
    </submittedName>
</protein>
<dbReference type="InterPro" id="IPR050908">
    <property type="entry name" value="SmbC-like"/>
</dbReference>
<dbReference type="InterPro" id="IPR029442">
    <property type="entry name" value="GyrI-like"/>
</dbReference>
<dbReference type="PANTHER" id="PTHR40055:SF1">
    <property type="entry name" value="TRANSCRIPTIONAL REGULATOR YGIV-RELATED"/>
    <property type="match status" value="1"/>
</dbReference>
<evidence type="ECO:0000313" key="5">
    <source>
        <dbReference type="EMBL" id="MXY93976.1"/>
    </source>
</evidence>
<dbReference type="SUPFAM" id="SSF55136">
    <property type="entry name" value="Probable bacterial effector-binding domain"/>
    <property type="match status" value="2"/>
</dbReference>
<dbReference type="InterPro" id="IPR010499">
    <property type="entry name" value="AraC_E-bd"/>
</dbReference>
<dbReference type="InterPro" id="IPR009057">
    <property type="entry name" value="Homeodomain-like_sf"/>
</dbReference>
<accession>A0A6B0YSA0</accession>
<dbReference type="EMBL" id="VXRG01000092">
    <property type="protein sequence ID" value="MXY93976.1"/>
    <property type="molecule type" value="Genomic_DNA"/>
</dbReference>
<dbReference type="PANTHER" id="PTHR40055">
    <property type="entry name" value="TRANSCRIPTIONAL REGULATOR YGIV-RELATED"/>
    <property type="match status" value="1"/>
</dbReference>
<evidence type="ECO:0000256" key="3">
    <source>
        <dbReference type="ARBA" id="ARBA00023163"/>
    </source>
</evidence>
<dbReference type="SMART" id="SM00871">
    <property type="entry name" value="AraC_E_bind"/>
    <property type="match status" value="2"/>
</dbReference>
<dbReference type="SMART" id="SM00342">
    <property type="entry name" value="HTH_ARAC"/>
    <property type="match status" value="1"/>
</dbReference>
<dbReference type="PROSITE" id="PS01124">
    <property type="entry name" value="HTH_ARAC_FAMILY_2"/>
    <property type="match status" value="1"/>
</dbReference>
<sequence length="466" mass="52786">MTTQQAVQTREETILHHRERLNAVLLHIQENLDAALTVETLADIAGFSPFYFHRIFAAYLRETTSDYVRRIRLDWAARRLILSSDLVTQIALEAGYETPAAFGRAFKKRFRASPRTFRRLRRSTLYANYWEPLLLQPEIRQQPNYELVFIPCVGAEADSETIWKVLKQHTGIAGGGASAVDPFEPTSYVQVCRDRPIRGNSASDKMRVDAGILLEENASIQPRRPVDVEPLAGGVYAVFHHHGSRRDAMWQAIYKRWLPQTEISLRDAPPYAESADPPGLRGRQDQTTTFYVPINGSLYELQKKEKEMSPTVETKTQPDRPMVSITRHVYISELHDHFRKSMEQLSALIAESGVEQDGRPVAIYHGHVDAENNGPVEVGIPVKTVPPVSGDIKSATLPGGTIAYTSLTLRQAHFPEILGYYDAVHKWIEENGHQVAESPREEYATRPMDKEAGMDEPFLDVVWPYK</sequence>
<dbReference type="GO" id="GO:0003700">
    <property type="term" value="F:DNA-binding transcription factor activity"/>
    <property type="evidence" value="ECO:0007669"/>
    <property type="project" value="InterPro"/>
</dbReference>
<dbReference type="SUPFAM" id="SSF46689">
    <property type="entry name" value="Homeodomain-like"/>
    <property type="match status" value="2"/>
</dbReference>
<dbReference type="AlphaFoldDB" id="A0A6B0YSA0"/>
<evidence type="ECO:0000256" key="2">
    <source>
        <dbReference type="ARBA" id="ARBA00023125"/>
    </source>
</evidence>
<gene>
    <name evidence="5" type="ORF">F4Y42_11085</name>
</gene>
<keyword evidence="1" id="KW-0805">Transcription regulation</keyword>
<dbReference type="PROSITE" id="PS00041">
    <property type="entry name" value="HTH_ARAC_FAMILY_1"/>
    <property type="match status" value="1"/>
</dbReference>
<name>A0A6B0YSA0_9CHLR</name>
<dbReference type="Gene3D" id="3.20.80.10">
    <property type="entry name" value="Regulatory factor, effector binding domain"/>
    <property type="match status" value="2"/>
</dbReference>
<dbReference type="Gene3D" id="1.10.10.60">
    <property type="entry name" value="Homeodomain-like"/>
    <property type="match status" value="2"/>
</dbReference>
<organism evidence="5">
    <name type="scientific">Caldilineaceae bacterium SB0664_bin_27</name>
    <dbReference type="NCBI Taxonomy" id="2605260"/>
    <lineage>
        <taxon>Bacteria</taxon>
        <taxon>Bacillati</taxon>
        <taxon>Chloroflexota</taxon>
        <taxon>Caldilineae</taxon>
        <taxon>Caldilineales</taxon>
        <taxon>Caldilineaceae</taxon>
    </lineage>
</organism>